<dbReference type="GO" id="GO:0003677">
    <property type="term" value="F:DNA binding"/>
    <property type="evidence" value="ECO:0007669"/>
    <property type="project" value="InterPro"/>
</dbReference>
<gene>
    <name evidence="4" type="ORF">FC14_GL000624</name>
</gene>
<dbReference type="EMBL" id="AYYP01000063">
    <property type="protein sequence ID" value="KRM63342.1"/>
    <property type="molecule type" value="Genomic_DNA"/>
</dbReference>
<evidence type="ECO:0000313" key="5">
    <source>
        <dbReference type="Proteomes" id="UP000051008"/>
    </source>
</evidence>
<reference evidence="4 5" key="1">
    <citation type="journal article" date="2015" name="Genome Announc.">
        <title>Expanding the biotechnology potential of lactobacilli through comparative genomics of 213 strains and associated genera.</title>
        <authorList>
            <person name="Sun Z."/>
            <person name="Harris H.M."/>
            <person name="McCann A."/>
            <person name="Guo C."/>
            <person name="Argimon S."/>
            <person name="Zhang W."/>
            <person name="Yang X."/>
            <person name="Jeffery I.B."/>
            <person name="Cooney J.C."/>
            <person name="Kagawa T.F."/>
            <person name="Liu W."/>
            <person name="Song Y."/>
            <person name="Salvetti E."/>
            <person name="Wrobel A."/>
            <person name="Rasinkangas P."/>
            <person name="Parkhill J."/>
            <person name="Rea M.C."/>
            <person name="O'Sullivan O."/>
            <person name="Ritari J."/>
            <person name="Douillard F.P."/>
            <person name="Paul Ross R."/>
            <person name="Yang R."/>
            <person name="Briner A.E."/>
            <person name="Felis G.E."/>
            <person name="de Vos W.M."/>
            <person name="Barrangou R."/>
            <person name="Klaenhammer T.R."/>
            <person name="Caufield P.W."/>
            <person name="Cui Y."/>
            <person name="Zhang H."/>
            <person name="O'Toole P.W."/>
        </authorList>
    </citation>
    <scope>NUCLEOTIDE SEQUENCE [LARGE SCALE GENOMIC DNA]</scope>
    <source>
        <strain evidence="4 5">DSM 20509</strain>
    </source>
</reference>
<dbReference type="RefSeq" id="WP_056977337.1">
    <property type="nucleotide sequence ID" value="NZ_AYYP01000063.1"/>
</dbReference>
<dbReference type="Pfam" id="PF02452">
    <property type="entry name" value="PemK_toxin"/>
    <property type="match status" value="1"/>
</dbReference>
<comment type="similarity">
    <text evidence="1">Belongs to the PemK/MazF family.</text>
</comment>
<dbReference type="PANTHER" id="PTHR33988">
    <property type="entry name" value="ENDORIBONUCLEASE MAZF-RELATED"/>
    <property type="match status" value="1"/>
</dbReference>
<evidence type="ECO:0000256" key="2">
    <source>
        <dbReference type="ARBA" id="ARBA00022649"/>
    </source>
</evidence>
<comment type="caution">
    <text evidence="4">The sequence shown here is derived from an EMBL/GenBank/DDBJ whole genome shotgun (WGS) entry which is preliminary data.</text>
</comment>
<proteinExistence type="inferred from homology"/>
<dbReference type="Proteomes" id="UP000051008">
    <property type="component" value="Unassembled WGS sequence"/>
</dbReference>
<protein>
    <submittedName>
        <fullName evidence="4">Uncharacterized protein</fullName>
    </submittedName>
</protein>
<dbReference type="GO" id="GO:0004521">
    <property type="term" value="F:RNA endonuclease activity"/>
    <property type="evidence" value="ECO:0007669"/>
    <property type="project" value="TreeGrafter"/>
</dbReference>
<name>A0A0R2A7A3_9LACO</name>
<accession>A0A0R2A7A3</accession>
<keyword evidence="2" id="KW-1277">Toxin-antitoxin system</keyword>
<evidence type="ECO:0000256" key="1">
    <source>
        <dbReference type="ARBA" id="ARBA00007521"/>
    </source>
</evidence>
<feature type="region of interest" description="Disordered" evidence="3">
    <location>
        <begin position="1"/>
        <end position="29"/>
    </location>
</feature>
<dbReference type="SUPFAM" id="SSF50118">
    <property type="entry name" value="Cell growth inhibitor/plasmid maintenance toxic component"/>
    <property type="match status" value="1"/>
</dbReference>
<dbReference type="GO" id="GO:0016075">
    <property type="term" value="P:rRNA catabolic process"/>
    <property type="evidence" value="ECO:0007669"/>
    <property type="project" value="TreeGrafter"/>
</dbReference>
<dbReference type="PANTHER" id="PTHR33988:SF3">
    <property type="entry name" value="ENDORIBONUCLEASE TOXIN CHPB-RELATED"/>
    <property type="match status" value="1"/>
</dbReference>
<dbReference type="Gene3D" id="2.30.30.110">
    <property type="match status" value="1"/>
</dbReference>
<sequence>MAKKVLGRGDIISISSGPKPSGNSEQRGRRPWLVVSEQLVNRTSPFVIAIPFTTTVRNYPLVYSWDKQQHNSKTGGTLLCNQLTALDVNSRDWSFVEKVEVPVEVDTIIQAMFGYK</sequence>
<dbReference type="AlphaFoldDB" id="A0A0R2A7A3"/>
<dbReference type="PATRIC" id="fig|1423718.3.peg.646"/>
<dbReference type="InterPro" id="IPR003477">
    <property type="entry name" value="PemK-like"/>
</dbReference>
<organism evidence="4 5">
    <name type="scientific">Ligilactobacillus agilis DSM 20509</name>
    <dbReference type="NCBI Taxonomy" id="1423718"/>
    <lineage>
        <taxon>Bacteria</taxon>
        <taxon>Bacillati</taxon>
        <taxon>Bacillota</taxon>
        <taxon>Bacilli</taxon>
        <taxon>Lactobacillales</taxon>
        <taxon>Lactobacillaceae</taxon>
        <taxon>Ligilactobacillus</taxon>
    </lineage>
</organism>
<dbReference type="GO" id="GO:0006402">
    <property type="term" value="P:mRNA catabolic process"/>
    <property type="evidence" value="ECO:0007669"/>
    <property type="project" value="TreeGrafter"/>
</dbReference>
<evidence type="ECO:0000256" key="3">
    <source>
        <dbReference type="SAM" id="MobiDB-lite"/>
    </source>
</evidence>
<evidence type="ECO:0000313" key="4">
    <source>
        <dbReference type="EMBL" id="KRM63342.1"/>
    </source>
</evidence>
<dbReference type="InterPro" id="IPR011067">
    <property type="entry name" value="Plasmid_toxin/cell-grow_inhib"/>
</dbReference>
<keyword evidence="5" id="KW-1185">Reference proteome</keyword>